<feature type="domain" description="DUF2062" evidence="3">
    <location>
        <begin position="49"/>
        <end position="213"/>
    </location>
</feature>
<feature type="transmembrane region" description="Helical" evidence="2">
    <location>
        <begin position="175"/>
        <end position="201"/>
    </location>
</feature>
<keyword evidence="5" id="KW-1185">Reference proteome</keyword>
<dbReference type="Pfam" id="PF09835">
    <property type="entry name" value="DUF2062"/>
    <property type="match status" value="1"/>
</dbReference>
<feature type="transmembrane region" description="Helical" evidence="2">
    <location>
        <begin position="72"/>
        <end position="96"/>
    </location>
</feature>
<evidence type="ECO:0000313" key="5">
    <source>
        <dbReference type="Proteomes" id="UP000219467"/>
    </source>
</evidence>
<dbReference type="PANTHER" id="PTHR40547">
    <property type="entry name" value="SLL0298 PROTEIN"/>
    <property type="match status" value="1"/>
</dbReference>
<keyword evidence="1" id="KW-0175">Coiled coil</keyword>
<feature type="transmembrane region" description="Helical" evidence="2">
    <location>
        <begin position="102"/>
        <end position="122"/>
    </location>
</feature>
<dbReference type="Proteomes" id="UP000219467">
    <property type="component" value="Unassembled WGS sequence"/>
</dbReference>
<dbReference type="AlphaFoldDB" id="A0A285CMS3"/>
<evidence type="ECO:0000259" key="3">
    <source>
        <dbReference type="Pfam" id="PF09835"/>
    </source>
</evidence>
<proteinExistence type="predicted"/>
<keyword evidence="2" id="KW-1133">Transmembrane helix</keyword>
<evidence type="ECO:0000256" key="1">
    <source>
        <dbReference type="SAM" id="Coils"/>
    </source>
</evidence>
<dbReference type="InterPro" id="IPR018639">
    <property type="entry name" value="DUF2062"/>
</dbReference>
<protein>
    <recommendedName>
        <fullName evidence="3">DUF2062 domain-containing protein</fullName>
    </recommendedName>
</protein>
<dbReference type="PANTHER" id="PTHR40547:SF1">
    <property type="entry name" value="SLL0298 PROTEIN"/>
    <property type="match status" value="1"/>
</dbReference>
<dbReference type="EMBL" id="OAOQ01000002">
    <property type="protein sequence ID" value="SNX68368.1"/>
    <property type="molecule type" value="Genomic_DNA"/>
</dbReference>
<evidence type="ECO:0000256" key="2">
    <source>
        <dbReference type="SAM" id="Phobius"/>
    </source>
</evidence>
<organism evidence="4 5">
    <name type="scientific">Cereibacter ovatus</name>
    <dbReference type="NCBI Taxonomy" id="439529"/>
    <lineage>
        <taxon>Bacteria</taxon>
        <taxon>Pseudomonadati</taxon>
        <taxon>Pseudomonadota</taxon>
        <taxon>Alphaproteobacteria</taxon>
        <taxon>Rhodobacterales</taxon>
        <taxon>Paracoccaceae</taxon>
        <taxon>Cereibacter</taxon>
    </lineage>
</organism>
<evidence type="ECO:0000313" key="4">
    <source>
        <dbReference type="EMBL" id="SNX68368.1"/>
    </source>
</evidence>
<name>A0A285CMS3_9RHOB</name>
<feature type="coiled-coil region" evidence="1">
    <location>
        <begin position="205"/>
        <end position="232"/>
    </location>
</feature>
<gene>
    <name evidence="4" type="ORF">SAMN05878503_10288</name>
</gene>
<accession>A0A285CMS3</accession>
<keyword evidence="2" id="KW-0812">Transmembrane</keyword>
<keyword evidence="2" id="KW-0472">Membrane</keyword>
<sequence>MWPRSPGSAISAEGPDGATRVDLVFKRRVPRTWRQLATESVWPRGGWKRAAQYVKHRLTRLPDEPHRIARGVFAGVFISFTPLFGFHFLGAAFLALILRGNILAALLATFIGNPITTPLIAISSVEFGHWMLGIEEKLTVLTIFDAFTSAGTEIWSNILAIFTADPTRWSSLAHFFQIIFLPYLVGGILPGIAVGMICYYLTIPIIGAYQKIRALKAEARRARRRRRGLAETDDADRRSL</sequence>
<reference evidence="5" key="1">
    <citation type="submission" date="2017-08" db="EMBL/GenBank/DDBJ databases">
        <authorList>
            <person name="Varghese N."/>
            <person name="Submissions S."/>
        </authorList>
    </citation>
    <scope>NUCLEOTIDE SEQUENCE [LARGE SCALE GENOMIC DNA]</scope>
    <source>
        <strain evidence="5">JA234</strain>
    </source>
</reference>